<dbReference type="OrthoDB" id="5116672at2"/>
<name>A0A7L5AII9_9MICO</name>
<evidence type="ECO:0000256" key="1">
    <source>
        <dbReference type="SAM" id="MobiDB-lite"/>
    </source>
</evidence>
<feature type="region of interest" description="Disordered" evidence="1">
    <location>
        <begin position="1"/>
        <end position="24"/>
    </location>
</feature>
<evidence type="ECO:0000313" key="2">
    <source>
        <dbReference type="EMBL" id="QHO70137.1"/>
    </source>
</evidence>
<organism evidence="2 3">
    <name type="scientific">Marisediminicola antarctica</name>
    <dbReference type="NCBI Taxonomy" id="674079"/>
    <lineage>
        <taxon>Bacteria</taxon>
        <taxon>Bacillati</taxon>
        <taxon>Actinomycetota</taxon>
        <taxon>Actinomycetes</taxon>
        <taxon>Micrococcales</taxon>
        <taxon>Microbacteriaceae</taxon>
        <taxon>Marisediminicola</taxon>
    </lineage>
</organism>
<gene>
    <name evidence="2" type="ORF">BHD05_11275</name>
</gene>
<dbReference type="KEGG" id="mant:BHD05_11275"/>
<proteinExistence type="predicted"/>
<dbReference type="EMBL" id="CP017146">
    <property type="protein sequence ID" value="QHO70137.1"/>
    <property type="molecule type" value="Genomic_DNA"/>
</dbReference>
<keyword evidence="3" id="KW-1185">Reference proteome</keyword>
<reference evidence="2 3" key="1">
    <citation type="submission" date="2016-09" db="EMBL/GenBank/DDBJ databases">
        <title>Complete genome sequence of microbes from the polar regions.</title>
        <authorList>
            <person name="Liao L."/>
            <person name="Chen B."/>
        </authorList>
    </citation>
    <scope>NUCLEOTIDE SEQUENCE [LARGE SCALE GENOMIC DNA]</scope>
    <source>
        <strain evidence="2 3">ZS314</strain>
    </source>
</reference>
<evidence type="ECO:0000313" key="3">
    <source>
        <dbReference type="Proteomes" id="UP000464507"/>
    </source>
</evidence>
<dbReference type="AlphaFoldDB" id="A0A7L5AII9"/>
<dbReference type="RefSeq" id="WP_161886526.1">
    <property type="nucleotide sequence ID" value="NZ_CP017146.1"/>
</dbReference>
<sequence>MPRKPQPGGVVFEPRSLADNPKKFGRTSTQLATGPMETPHQAAAELQHAVANRIREHLLDHNTNIRTFCATNELPPGLSEDRFQRLLRGETMITITDMLFWARQIPDLAPFIGATLRQLTDPETTDSWRSPAPQEGGA</sequence>
<protein>
    <submittedName>
        <fullName evidence="2">Uncharacterized protein</fullName>
    </submittedName>
</protein>
<accession>A0A7L5AII9</accession>
<dbReference type="Proteomes" id="UP000464507">
    <property type="component" value="Chromosome"/>
</dbReference>